<proteinExistence type="inferred from homology"/>
<evidence type="ECO:0000256" key="5">
    <source>
        <dbReference type="ARBA" id="ARBA00023136"/>
    </source>
</evidence>
<feature type="transmembrane region" description="Helical" evidence="6">
    <location>
        <begin position="73"/>
        <end position="91"/>
    </location>
</feature>
<feature type="transmembrane region" description="Helical" evidence="6">
    <location>
        <begin position="128"/>
        <end position="148"/>
    </location>
</feature>
<accession>A0ABQ4TIK1</accession>
<dbReference type="Proteomes" id="UP001055101">
    <property type="component" value="Unassembled WGS sequence"/>
</dbReference>
<evidence type="ECO:0000256" key="2">
    <source>
        <dbReference type="ARBA" id="ARBA00007362"/>
    </source>
</evidence>
<comment type="caution">
    <text evidence="8">The sequence shown here is derived from an EMBL/GenBank/DDBJ whole genome shotgun (WGS) entry which is preliminary data.</text>
</comment>
<dbReference type="PANTHER" id="PTHR32322:SF2">
    <property type="entry name" value="EAMA DOMAIN-CONTAINING PROTEIN"/>
    <property type="match status" value="1"/>
</dbReference>
<feature type="transmembrane region" description="Helical" evidence="6">
    <location>
        <begin position="38"/>
        <end position="61"/>
    </location>
</feature>
<organism evidence="8 9">
    <name type="scientific">Methylobacterium thuringiense</name>
    <dbReference type="NCBI Taxonomy" id="1003091"/>
    <lineage>
        <taxon>Bacteria</taxon>
        <taxon>Pseudomonadati</taxon>
        <taxon>Pseudomonadota</taxon>
        <taxon>Alphaproteobacteria</taxon>
        <taxon>Hyphomicrobiales</taxon>
        <taxon>Methylobacteriaceae</taxon>
        <taxon>Methylobacterium</taxon>
    </lineage>
</organism>
<dbReference type="SUPFAM" id="SSF103481">
    <property type="entry name" value="Multidrug resistance efflux transporter EmrE"/>
    <property type="match status" value="2"/>
</dbReference>
<feature type="transmembrane region" description="Helical" evidence="6">
    <location>
        <begin position="186"/>
        <end position="208"/>
    </location>
</feature>
<feature type="domain" description="EamA" evidence="7">
    <location>
        <begin position="16"/>
        <end position="142"/>
    </location>
</feature>
<gene>
    <name evidence="8" type="ORF">EKPJFOCH_1550</name>
</gene>
<keyword evidence="3 6" id="KW-0812">Transmembrane</keyword>
<evidence type="ECO:0000313" key="8">
    <source>
        <dbReference type="EMBL" id="GJE55063.1"/>
    </source>
</evidence>
<evidence type="ECO:0000256" key="1">
    <source>
        <dbReference type="ARBA" id="ARBA00004141"/>
    </source>
</evidence>
<dbReference type="EMBL" id="BPRA01000006">
    <property type="protein sequence ID" value="GJE55063.1"/>
    <property type="molecule type" value="Genomic_DNA"/>
</dbReference>
<comment type="similarity">
    <text evidence="2">Belongs to the EamA transporter family.</text>
</comment>
<feature type="transmembrane region" description="Helical" evidence="6">
    <location>
        <begin position="154"/>
        <end position="174"/>
    </location>
</feature>
<feature type="transmembrane region" description="Helical" evidence="6">
    <location>
        <begin position="214"/>
        <end position="238"/>
    </location>
</feature>
<dbReference type="RefSeq" id="WP_238231464.1">
    <property type="nucleotide sequence ID" value="NZ_BPRA01000006.1"/>
</dbReference>
<reference evidence="8" key="1">
    <citation type="journal article" date="2021" name="Front. Microbiol.">
        <title>Comprehensive Comparative Genomics and Phenotyping of Methylobacterium Species.</title>
        <authorList>
            <person name="Alessa O."/>
            <person name="Ogura Y."/>
            <person name="Fujitani Y."/>
            <person name="Takami H."/>
            <person name="Hayashi T."/>
            <person name="Sahin N."/>
            <person name="Tani A."/>
        </authorList>
    </citation>
    <scope>NUCLEOTIDE SEQUENCE</scope>
    <source>
        <strain evidence="8">DSM 23674</strain>
    </source>
</reference>
<dbReference type="PANTHER" id="PTHR32322">
    <property type="entry name" value="INNER MEMBRANE TRANSPORTER"/>
    <property type="match status" value="1"/>
</dbReference>
<dbReference type="InterPro" id="IPR050638">
    <property type="entry name" value="AA-Vitamin_Transporters"/>
</dbReference>
<feature type="domain" description="EamA" evidence="7">
    <location>
        <begin position="159"/>
        <end position="291"/>
    </location>
</feature>
<keyword evidence="9" id="KW-1185">Reference proteome</keyword>
<dbReference type="Pfam" id="PF00892">
    <property type="entry name" value="EamA"/>
    <property type="match status" value="2"/>
</dbReference>
<keyword evidence="4 6" id="KW-1133">Transmembrane helix</keyword>
<protein>
    <recommendedName>
        <fullName evidence="7">EamA domain-containing protein</fullName>
    </recommendedName>
</protein>
<dbReference type="InterPro" id="IPR037185">
    <property type="entry name" value="EmrE-like"/>
</dbReference>
<comment type="subcellular location">
    <subcellularLocation>
        <location evidence="1">Membrane</location>
        <topology evidence="1">Multi-pass membrane protein</topology>
    </subcellularLocation>
</comment>
<evidence type="ECO:0000256" key="6">
    <source>
        <dbReference type="SAM" id="Phobius"/>
    </source>
</evidence>
<feature type="transmembrane region" description="Helical" evidence="6">
    <location>
        <begin position="12"/>
        <end position="32"/>
    </location>
</feature>
<dbReference type="InterPro" id="IPR000620">
    <property type="entry name" value="EamA_dom"/>
</dbReference>
<evidence type="ECO:0000256" key="3">
    <source>
        <dbReference type="ARBA" id="ARBA00022692"/>
    </source>
</evidence>
<feature type="transmembrane region" description="Helical" evidence="6">
    <location>
        <begin position="274"/>
        <end position="291"/>
    </location>
</feature>
<feature type="transmembrane region" description="Helical" evidence="6">
    <location>
        <begin position="97"/>
        <end position="116"/>
    </location>
</feature>
<sequence>MPRTSAGLQAALIPSLFVVIWATGFVTARLVAPHAEPLAFVAVRVIATTVVLFAIACVRHVRWPSGRAGRDALIAGVLMQGVYIAGVFWAVHRGLPAGIAALVGSLQPLLTAAIAGPMLGEHVAGRRWAGIGTGFLGAALVLMPKLGAVDASGIPPMALAVCIGAMVSMTFGTLWQKRTGGGVDLLANATIQFAGASLLMVPLAAFLSDWRFDVGWPLGLGFVWSVLGNSVAGILLLMALIRRGAVAGVASLFFLVPPVSAVMAFVMFDEALSPMQIAGMAVAAAGVALASRG</sequence>
<evidence type="ECO:0000256" key="4">
    <source>
        <dbReference type="ARBA" id="ARBA00022989"/>
    </source>
</evidence>
<evidence type="ECO:0000259" key="7">
    <source>
        <dbReference type="Pfam" id="PF00892"/>
    </source>
</evidence>
<feature type="transmembrane region" description="Helical" evidence="6">
    <location>
        <begin position="245"/>
        <end position="268"/>
    </location>
</feature>
<reference evidence="8" key="2">
    <citation type="submission" date="2021-08" db="EMBL/GenBank/DDBJ databases">
        <authorList>
            <person name="Tani A."/>
            <person name="Ola A."/>
            <person name="Ogura Y."/>
            <person name="Katsura K."/>
            <person name="Hayashi T."/>
        </authorList>
    </citation>
    <scope>NUCLEOTIDE SEQUENCE</scope>
    <source>
        <strain evidence="8">DSM 23674</strain>
    </source>
</reference>
<keyword evidence="5 6" id="KW-0472">Membrane</keyword>
<name>A0ABQ4TIK1_9HYPH</name>
<evidence type="ECO:0000313" key="9">
    <source>
        <dbReference type="Proteomes" id="UP001055101"/>
    </source>
</evidence>